<keyword evidence="4" id="KW-1185">Reference proteome</keyword>
<evidence type="ECO:0000313" key="3">
    <source>
        <dbReference type="EMBL" id="UYG17288.1"/>
    </source>
</evidence>
<organism evidence="3 4">
    <name type="scientific">Brachybacterium huguangmaarense</name>
    <dbReference type="NCBI Taxonomy" id="1652028"/>
    <lineage>
        <taxon>Bacteria</taxon>
        <taxon>Bacillati</taxon>
        <taxon>Actinomycetota</taxon>
        <taxon>Actinomycetes</taxon>
        <taxon>Micrococcales</taxon>
        <taxon>Dermabacteraceae</taxon>
        <taxon>Brachybacterium</taxon>
    </lineage>
</organism>
<dbReference type="Proteomes" id="UP001164305">
    <property type="component" value="Chromosome"/>
</dbReference>
<dbReference type="EMBL" id="CP107020">
    <property type="protein sequence ID" value="UYG17288.1"/>
    <property type="molecule type" value="Genomic_DNA"/>
</dbReference>
<evidence type="ECO:0000313" key="4">
    <source>
        <dbReference type="Proteomes" id="UP001164305"/>
    </source>
</evidence>
<dbReference type="Pfam" id="PF05239">
    <property type="entry name" value="PRC"/>
    <property type="match status" value="1"/>
</dbReference>
<evidence type="ECO:0000259" key="2">
    <source>
        <dbReference type="Pfam" id="PF05239"/>
    </source>
</evidence>
<evidence type="ECO:0000256" key="1">
    <source>
        <dbReference type="SAM" id="MobiDB-lite"/>
    </source>
</evidence>
<dbReference type="RefSeq" id="WP_263594497.1">
    <property type="nucleotide sequence ID" value="NZ_CP107020.1"/>
</dbReference>
<reference evidence="3" key="1">
    <citation type="submission" date="2022-10" db="EMBL/GenBank/DDBJ databases">
        <title>Whole-Genome Sequencing of Brachybacterium huguangmaarense BRM-3, Isolated from Betula schmidtii.</title>
        <authorList>
            <person name="Haam D."/>
        </authorList>
    </citation>
    <scope>NUCLEOTIDE SEQUENCE</scope>
    <source>
        <strain evidence="3">BRM-3</strain>
    </source>
</reference>
<protein>
    <submittedName>
        <fullName evidence="3">PRC-barrel domain-containing protein</fullName>
    </submittedName>
</protein>
<proteinExistence type="predicted"/>
<sequence length="126" mass="12813">MDSGAAQVGGSARPGLPSRAPALDPRTIASATVEDEDGRRVGRVLDVYLVDRTGQLAAVSVALGPFADHDAVIPLDMLSPAAPGRVRVAASRDRVRTTAMAAPATAHLEPDALAAARRALAAEAAP</sequence>
<dbReference type="InterPro" id="IPR011033">
    <property type="entry name" value="PRC_barrel-like_sf"/>
</dbReference>
<feature type="region of interest" description="Disordered" evidence="1">
    <location>
        <begin position="1"/>
        <end position="31"/>
    </location>
</feature>
<feature type="domain" description="PRC-barrel" evidence="2">
    <location>
        <begin position="31"/>
        <end position="85"/>
    </location>
</feature>
<gene>
    <name evidence="3" type="ORF">BRM3_02305</name>
</gene>
<dbReference type="SUPFAM" id="SSF50346">
    <property type="entry name" value="PRC-barrel domain"/>
    <property type="match status" value="1"/>
</dbReference>
<name>A0ABY6G258_9MICO</name>
<dbReference type="Gene3D" id="2.30.30.240">
    <property type="entry name" value="PRC-barrel domain"/>
    <property type="match status" value="1"/>
</dbReference>
<dbReference type="InterPro" id="IPR027275">
    <property type="entry name" value="PRC-brl_dom"/>
</dbReference>
<accession>A0ABY6G258</accession>